<dbReference type="RefSeq" id="WP_179632766.1">
    <property type="nucleotide sequence ID" value="NZ_JACCFH010000001.1"/>
</dbReference>
<evidence type="ECO:0000313" key="1">
    <source>
        <dbReference type="EMBL" id="NYG31806.1"/>
    </source>
</evidence>
<accession>A0A7Y9QUX7</accession>
<protein>
    <submittedName>
        <fullName evidence="1">Chromosome segregation ATPase</fullName>
    </submittedName>
</protein>
<name>A0A7Y9QUX7_9BURK</name>
<dbReference type="Proteomes" id="UP000518288">
    <property type="component" value="Unassembled WGS sequence"/>
</dbReference>
<comment type="caution">
    <text evidence="1">The sequence shown here is derived from an EMBL/GenBank/DDBJ whole genome shotgun (WGS) entry which is preliminary data.</text>
</comment>
<keyword evidence="2" id="KW-1185">Reference proteome</keyword>
<evidence type="ECO:0000313" key="2">
    <source>
        <dbReference type="Proteomes" id="UP000518288"/>
    </source>
</evidence>
<dbReference type="AlphaFoldDB" id="A0A7Y9QUX7"/>
<proteinExistence type="predicted"/>
<reference evidence="1 2" key="1">
    <citation type="submission" date="2020-07" db="EMBL/GenBank/DDBJ databases">
        <title>Genomic Encyclopedia of Archaeal and Bacterial Type Strains, Phase II (KMG-II): from individual species to whole genera.</title>
        <authorList>
            <person name="Goeker M."/>
        </authorList>
    </citation>
    <scope>NUCLEOTIDE SEQUENCE [LARGE SCALE GENOMIC DNA]</scope>
    <source>
        <strain evidence="1 2">DSM 21226</strain>
    </source>
</reference>
<gene>
    <name evidence="1" type="ORF">BDD16_000792</name>
</gene>
<organism evidence="1 2">
    <name type="scientific">Sphaerotilus montanus</name>
    <dbReference type="NCBI Taxonomy" id="522889"/>
    <lineage>
        <taxon>Bacteria</taxon>
        <taxon>Pseudomonadati</taxon>
        <taxon>Pseudomonadota</taxon>
        <taxon>Betaproteobacteria</taxon>
        <taxon>Burkholderiales</taxon>
        <taxon>Sphaerotilaceae</taxon>
        <taxon>Sphaerotilus</taxon>
    </lineage>
</organism>
<dbReference type="EMBL" id="JACCFH010000001">
    <property type="protein sequence ID" value="NYG31806.1"/>
    <property type="molecule type" value="Genomic_DNA"/>
</dbReference>
<sequence>MPSPIRLVAPTIALLVAGWIGHGIGAARLEDTRAKLHALEASGQAALAAQTVARQQLADALLAQQAEHEARLAAQRKAFDEQKMEMAEAFDEVQERLVTLSSQRPSNDAELQRVRLALASASIGLAREELNRREARLVTLQGQLQRLQAGLNCMQAPVPDDAVTRLNRVSTSRPAAR</sequence>